<protein>
    <recommendedName>
        <fullName evidence="18">Sm protein E</fullName>
    </recommendedName>
</protein>
<comment type="similarity">
    <text evidence="3">Belongs to the snRNP Sm proteins family.</text>
</comment>
<comment type="subcellular location">
    <subcellularLocation>
        <location evidence="1">Nucleus</location>
    </subcellularLocation>
</comment>
<evidence type="ECO:0000259" key="21">
    <source>
        <dbReference type="SMART" id="SM00651"/>
    </source>
</evidence>
<dbReference type="SUPFAM" id="SSF54211">
    <property type="entry name" value="Ribosomal protein S5 domain 2-like"/>
    <property type="match status" value="1"/>
</dbReference>
<evidence type="ECO:0000256" key="10">
    <source>
        <dbReference type="ARBA" id="ARBA00022777"/>
    </source>
</evidence>
<dbReference type="GO" id="GO:0003723">
    <property type="term" value="F:RNA binding"/>
    <property type="evidence" value="ECO:0007669"/>
    <property type="project" value="UniProtKB-KW"/>
</dbReference>
<dbReference type="InterPro" id="IPR036554">
    <property type="entry name" value="GHMP_kinase_C_sf"/>
</dbReference>
<evidence type="ECO:0000256" key="14">
    <source>
        <dbReference type="ARBA" id="ARBA00023187"/>
    </source>
</evidence>
<dbReference type="Pfam" id="PF08544">
    <property type="entry name" value="GHMP_kinases_C"/>
    <property type="match status" value="1"/>
</dbReference>
<dbReference type="Pfam" id="PF00288">
    <property type="entry name" value="GHMP_kinases_N"/>
    <property type="match status" value="1"/>
</dbReference>
<evidence type="ECO:0000256" key="7">
    <source>
        <dbReference type="ARBA" id="ARBA00022723"/>
    </source>
</evidence>
<evidence type="ECO:0000313" key="23">
    <source>
        <dbReference type="Proteomes" id="UP000574390"/>
    </source>
</evidence>
<keyword evidence="4" id="KW-0963">Cytoplasm</keyword>
<keyword evidence="20" id="KW-1133">Transmembrane helix</keyword>
<dbReference type="InterPro" id="IPR005185">
    <property type="entry name" value="YccF"/>
</dbReference>
<dbReference type="SMART" id="SM00651">
    <property type="entry name" value="Sm"/>
    <property type="match status" value="1"/>
</dbReference>
<evidence type="ECO:0000256" key="4">
    <source>
        <dbReference type="ARBA" id="ARBA00022490"/>
    </source>
</evidence>
<feature type="transmembrane region" description="Helical" evidence="20">
    <location>
        <begin position="1262"/>
        <end position="1284"/>
    </location>
</feature>
<evidence type="ECO:0000256" key="1">
    <source>
        <dbReference type="ARBA" id="ARBA00004123"/>
    </source>
</evidence>
<accession>A0A7J6QV27</accession>
<evidence type="ECO:0000256" key="6">
    <source>
        <dbReference type="ARBA" id="ARBA00022679"/>
    </source>
</evidence>
<keyword evidence="16" id="KW-0687">Ribonucleoprotein</keyword>
<comment type="caution">
    <text evidence="22">The sequence shown here is derived from an EMBL/GenBank/DDBJ whole genome shotgun (WGS) entry which is preliminary data.</text>
</comment>
<feature type="region of interest" description="Disordered" evidence="19">
    <location>
        <begin position="894"/>
        <end position="922"/>
    </location>
</feature>
<keyword evidence="7" id="KW-0479">Metal-binding</keyword>
<dbReference type="InterPro" id="IPR006204">
    <property type="entry name" value="GHMP_kinase_N_dom"/>
</dbReference>
<dbReference type="GO" id="GO:0005829">
    <property type="term" value="C:cytosol"/>
    <property type="evidence" value="ECO:0007669"/>
    <property type="project" value="TreeGrafter"/>
</dbReference>
<dbReference type="PANTHER" id="PTHR10457">
    <property type="entry name" value="MEVALONATE KINASE/GALACTOKINASE"/>
    <property type="match status" value="1"/>
</dbReference>
<evidence type="ECO:0000256" key="16">
    <source>
        <dbReference type="ARBA" id="ARBA00023274"/>
    </source>
</evidence>
<keyword evidence="8" id="KW-0747">Spliceosome</keyword>
<feature type="compositionally biased region" description="Low complexity" evidence="19">
    <location>
        <begin position="894"/>
        <end position="915"/>
    </location>
</feature>
<reference evidence="22 23" key="1">
    <citation type="submission" date="2020-04" db="EMBL/GenBank/DDBJ databases">
        <title>Perkinsus olseni comparative genomics.</title>
        <authorList>
            <person name="Bogema D.R."/>
        </authorList>
    </citation>
    <scope>NUCLEOTIDE SEQUENCE [LARGE SCALE GENOMIC DNA]</scope>
    <source>
        <strain evidence="22">ATCC PRA-205</strain>
    </source>
</reference>
<dbReference type="InterPro" id="IPR014721">
    <property type="entry name" value="Ribsml_uS5_D2-typ_fold_subgr"/>
</dbReference>
<keyword evidence="10" id="KW-0418">Kinase</keyword>
<evidence type="ECO:0000256" key="20">
    <source>
        <dbReference type="SAM" id="Phobius"/>
    </source>
</evidence>
<keyword evidence="17" id="KW-0119">Carbohydrate metabolism</keyword>
<keyword evidence="11" id="KW-0067">ATP-binding</keyword>
<feature type="transmembrane region" description="Helical" evidence="20">
    <location>
        <begin position="960"/>
        <end position="985"/>
    </location>
</feature>
<keyword evidence="6" id="KW-0808">Transferase</keyword>
<dbReference type="InterPro" id="IPR001163">
    <property type="entry name" value="Sm_dom_euk/arc"/>
</dbReference>
<organism evidence="22 23">
    <name type="scientific">Perkinsus olseni</name>
    <name type="common">Perkinsus atlanticus</name>
    <dbReference type="NCBI Taxonomy" id="32597"/>
    <lineage>
        <taxon>Eukaryota</taxon>
        <taxon>Sar</taxon>
        <taxon>Alveolata</taxon>
        <taxon>Perkinsozoa</taxon>
        <taxon>Perkinsea</taxon>
        <taxon>Perkinsida</taxon>
        <taxon>Perkinsidae</taxon>
        <taxon>Perkinsus</taxon>
    </lineage>
</organism>
<dbReference type="Proteomes" id="UP000574390">
    <property type="component" value="Unassembled WGS sequence"/>
</dbReference>
<keyword evidence="13" id="KW-0694">RNA-binding</keyword>
<dbReference type="GO" id="GO:0005681">
    <property type="term" value="C:spliceosomal complex"/>
    <property type="evidence" value="ECO:0007669"/>
    <property type="project" value="UniProtKB-KW"/>
</dbReference>
<feature type="non-terminal residue" evidence="22">
    <location>
        <position position="1368"/>
    </location>
</feature>
<dbReference type="InterPro" id="IPR020568">
    <property type="entry name" value="Ribosomal_Su5_D2-typ_SF"/>
</dbReference>
<dbReference type="PRINTS" id="PR00959">
    <property type="entry name" value="MEVGALKINASE"/>
</dbReference>
<evidence type="ECO:0000256" key="12">
    <source>
        <dbReference type="ARBA" id="ARBA00022842"/>
    </source>
</evidence>
<dbReference type="GO" id="GO:0004335">
    <property type="term" value="F:galactokinase activity"/>
    <property type="evidence" value="ECO:0007669"/>
    <property type="project" value="InterPro"/>
</dbReference>
<evidence type="ECO:0000256" key="5">
    <source>
        <dbReference type="ARBA" id="ARBA00022664"/>
    </source>
</evidence>
<sequence>MMSKRKLQKIMTMPINLIFRYLIEKTRIVVWLYDHKDLRMEGVILGFDEYMNVVLDDAEEVQAPPPPQNPYYAPNTVTRVRTIRTYHIVDGRGCGDWACNLVWALLFGWESFLMWVAIGVVCCVTIVGIPFGLQCFKLGWLIFLPFGKTVLRRQSVDTCVCTTRLVGNVLWLPLGLVLCIYHMALGLVCFVTIIGIPFGVQHWKFAMMALCPFGTDTSITGDPGDSLECMPRFYRVVEHLVNDRFIVDFIIVVKPMSSILKTPAASLVVDAAKDYQQRFGSKPTAFGAAPGRIEILGNHTDYNEGFVLSAAIDRYTVVVGAKSPDNKVRLHSSAFKNVVEFDLNDDTKYEGENSWANYSKGVIVELRKAGYEVPAFQACISSNVPVGAGVSSSAAIELATANLIRELDGPDSKLYKAELLDVVLACKSAENNFVGMGCGILDQYTSAFGKSGQLVHLDCRDNSCDYVPLQGDVRFVLCNTHAPHQLVDGKYNELRKCCFGAAKALGVPFLRDIDAKTYDEKKSVLSEDDRKRANHIIGENTRVAEAMDAISKKDMKRFGQLMNDSHVSSRDDFGNSCKELDIMFDQAQSCSGFLGARLMGGGFGGCTINLVEADKVDDFCKEVAEKYEKASGIKCDTIAVAPGDGAHVSYEVVMSGPSTTHDAGRPDGERYQDDVKLVHAFTEALYDHEVRLERHLTRVVYESSRASAQPSMWVRAYLVILLCIGVTALLGLNYVLLYPFLQTLFWVIVAYLLLFPPKQVIKSVLLNIFHIPQITVRSPQEWRSGRRSRPSGSVLVYRDDATSTDRDGHHSATAHFAQDEESTAAPSLLQSRGRGVDAPLSPSRAILKMSLRQAMDAATVLYRCLVYVLLPRDDGGSSLYFRILWRAVAASESPSCESSSEGPPSDPGSIDDPTSVAEDGGSHTALRRISQRIFTASYDGFLMMWSWCGRMCNNFIKSNADFISATSVMVLFSVLGTVLAAYIGYNISLEFAFLWDAIGSLFRGARSLLEMQALHPYKQYAELAYSAASDAVSHFIETDSVTTKTRDLYNYIEMVLSGGATNASVPDVSSSAGDEVFLQCVGSFPGCTYAKGVEDIFDDSYTMGTSGHSAVPLGNTTEVARLLQDWNLKSLVTSPSMLLSAYKEVRQYYDAGANADGPVARETEDNPTQNSAVTLVGSLLMDLLAASGHASLAGIQFSLSVVSGIVGTLVDSLFHFFFAVTALYYLLQSEQGGLHDYMATVLQVIDPSFYLYNIVRRALKAILYSAIKMSLFHAVYTWLVFSVFDCPVAYIPACIAFIIGLLPVVSPCLVSFFIVPYIFLSYDRGMAQICGAIAAVLNFLVWWYVGPAIYSEIPDANPWMSAVAVGLG</sequence>
<dbReference type="InterPro" id="IPR019539">
    <property type="entry name" value="GalKase_N"/>
</dbReference>
<feature type="region of interest" description="Disordered" evidence="19">
    <location>
        <begin position="802"/>
        <end position="837"/>
    </location>
</feature>
<keyword evidence="12" id="KW-0460">Magnesium</keyword>
<evidence type="ECO:0000256" key="13">
    <source>
        <dbReference type="ARBA" id="ARBA00022884"/>
    </source>
</evidence>
<feature type="transmembrane region" description="Helical" evidence="20">
    <location>
        <begin position="1326"/>
        <end position="1345"/>
    </location>
</feature>
<keyword evidence="20" id="KW-0472">Membrane</keyword>
<dbReference type="InterPro" id="IPR010920">
    <property type="entry name" value="LSM_dom_sf"/>
</dbReference>
<evidence type="ECO:0000256" key="9">
    <source>
        <dbReference type="ARBA" id="ARBA00022741"/>
    </source>
</evidence>
<evidence type="ECO:0000256" key="2">
    <source>
        <dbReference type="ARBA" id="ARBA00006566"/>
    </source>
</evidence>
<evidence type="ECO:0000256" key="17">
    <source>
        <dbReference type="ARBA" id="ARBA00023277"/>
    </source>
</evidence>
<feature type="transmembrane region" description="Helical" evidence="20">
    <location>
        <begin position="174"/>
        <end position="200"/>
    </location>
</feature>
<dbReference type="Gene3D" id="3.30.70.890">
    <property type="entry name" value="GHMP kinase, C-terminal domain"/>
    <property type="match status" value="1"/>
</dbReference>
<dbReference type="GO" id="GO:0046872">
    <property type="term" value="F:metal ion binding"/>
    <property type="evidence" value="ECO:0007669"/>
    <property type="project" value="UniProtKB-KW"/>
</dbReference>
<evidence type="ECO:0000313" key="22">
    <source>
        <dbReference type="EMBL" id="KAF4712474.1"/>
    </source>
</evidence>
<dbReference type="InterPro" id="IPR027078">
    <property type="entry name" value="snRNP-E"/>
</dbReference>
<comment type="similarity">
    <text evidence="2">Belongs to the GHMP kinase family. GalK subfamily.</text>
</comment>
<evidence type="ECO:0000256" key="8">
    <source>
        <dbReference type="ARBA" id="ARBA00022728"/>
    </source>
</evidence>
<evidence type="ECO:0000256" key="3">
    <source>
        <dbReference type="ARBA" id="ARBA00006850"/>
    </source>
</evidence>
<dbReference type="SUPFAM" id="SSF55060">
    <property type="entry name" value="GHMP Kinase, C-terminal domain"/>
    <property type="match status" value="1"/>
</dbReference>
<feature type="transmembrane region" description="Helical" evidence="20">
    <location>
        <begin position="1290"/>
        <end position="1319"/>
    </location>
</feature>
<feature type="transmembrane region" description="Helical" evidence="20">
    <location>
        <begin position="1201"/>
        <end position="1225"/>
    </location>
</feature>
<dbReference type="PRINTS" id="PR00473">
    <property type="entry name" value="GALCTOKINASE"/>
</dbReference>
<dbReference type="GO" id="GO:0006012">
    <property type="term" value="P:galactose metabolic process"/>
    <property type="evidence" value="ECO:0007669"/>
    <property type="project" value="InterPro"/>
</dbReference>
<dbReference type="Gene3D" id="3.30.230.10">
    <property type="match status" value="1"/>
</dbReference>
<dbReference type="FunFam" id="3.30.70.890:FF:000001">
    <property type="entry name" value="Galactokinase"/>
    <property type="match status" value="1"/>
</dbReference>
<evidence type="ECO:0000256" key="19">
    <source>
        <dbReference type="SAM" id="MobiDB-lite"/>
    </source>
</evidence>
<dbReference type="GO" id="GO:0000398">
    <property type="term" value="P:mRNA splicing, via spliceosome"/>
    <property type="evidence" value="ECO:0007669"/>
    <property type="project" value="InterPro"/>
</dbReference>
<dbReference type="SUPFAM" id="SSF50182">
    <property type="entry name" value="Sm-like ribonucleoproteins"/>
    <property type="match status" value="1"/>
</dbReference>
<keyword evidence="14" id="KW-0508">mRNA splicing</keyword>
<dbReference type="InterPro" id="IPR013750">
    <property type="entry name" value="GHMP_kinase_C_dom"/>
</dbReference>
<feature type="transmembrane region" description="Helical" evidence="20">
    <location>
        <begin position="736"/>
        <end position="755"/>
    </location>
</feature>
<dbReference type="NCBIfam" id="TIGR00131">
    <property type="entry name" value="gal_kin"/>
    <property type="match status" value="1"/>
</dbReference>
<keyword evidence="15" id="KW-0539">Nucleus</keyword>
<evidence type="ECO:0000256" key="18">
    <source>
        <dbReference type="ARBA" id="ARBA00030143"/>
    </source>
</evidence>
<dbReference type="CDD" id="cd01718">
    <property type="entry name" value="Sm_E"/>
    <property type="match status" value="1"/>
</dbReference>
<keyword evidence="9" id="KW-0547">Nucleotide-binding</keyword>
<gene>
    <name evidence="22" type="ORF">FOZ62_010019</name>
</gene>
<dbReference type="Gene3D" id="2.30.30.100">
    <property type="match status" value="1"/>
</dbReference>
<dbReference type="PANTHER" id="PTHR10457:SF7">
    <property type="entry name" value="GALACTOKINASE-RELATED"/>
    <property type="match status" value="1"/>
</dbReference>
<dbReference type="InterPro" id="IPR000705">
    <property type="entry name" value="Galactokinase"/>
</dbReference>
<dbReference type="EMBL" id="JABANM010026754">
    <property type="protein sequence ID" value="KAF4712474.1"/>
    <property type="molecule type" value="Genomic_DNA"/>
</dbReference>
<dbReference type="FunFam" id="3.30.230.10:FF:000017">
    <property type="entry name" value="Galactokinase"/>
    <property type="match status" value="1"/>
</dbReference>
<dbReference type="Pfam" id="PF01423">
    <property type="entry name" value="LSM"/>
    <property type="match status" value="1"/>
</dbReference>
<dbReference type="Pfam" id="PF03733">
    <property type="entry name" value="YccF"/>
    <property type="match status" value="2"/>
</dbReference>
<feature type="transmembrane region" description="Helical" evidence="20">
    <location>
        <begin position="112"/>
        <end position="133"/>
    </location>
</feature>
<dbReference type="GO" id="GO:0005524">
    <property type="term" value="F:ATP binding"/>
    <property type="evidence" value="ECO:0007669"/>
    <property type="project" value="UniProtKB-KW"/>
</dbReference>
<proteinExistence type="inferred from homology"/>
<name>A0A7J6QV27_PEROL</name>
<evidence type="ECO:0000256" key="15">
    <source>
        <dbReference type="ARBA" id="ARBA00023242"/>
    </source>
</evidence>
<keyword evidence="5" id="KW-0507">mRNA processing</keyword>
<evidence type="ECO:0000256" key="11">
    <source>
        <dbReference type="ARBA" id="ARBA00022840"/>
    </source>
</evidence>
<feature type="domain" description="Sm" evidence="21">
    <location>
        <begin position="20"/>
        <end position="88"/>
    </location>
</feature>
<keyword evidence="20" id="KW-0812">Transmembrane</keyword>
<feature type="transmembrane region" description="Helical" evidence="20">
    <location>
        <begin position="712"/>
        <end position="730"/>
    </location>
</feature>
<dbReference type="Pfam" id="PF10509">
    <property type="entry name" value="GalKase_gal_bdg"/>
    <property type="match status" value="1"/>
</dbReference>